<proteinExistence type="inferred from homology"/>
<keyword evidence="13" id="KW-1185">Reference proteome</keyword>
<dbReference type="FunFam" id="1.10.287.950:FF:000001">
    <property type="entry name" value="Methyl-accepting chemotaxis sensory transducer"/>
    <property type="match status" value="1"/>
</dbReference>
<dbReference type="InterPro" id="IPR047347">
    <property type="entry name" value="YvaQ-like_sensor"/>
</dbReference>
<organism evidence="12 13">
    <name type="scientific">Marinobacter daqiaonensis</name>
    <dbReference type="NCBI Taxonomy" id="650891"/>
    <lineage>
        <taxon>Bacteria</taxon>
        <taxon>Pseudomonadati</taxon>
        <taxon>Pseudomonadota</taxon>
        <taxon>Gammaproteobacteria</taxon>
        <taxon>Pseudomonadales</taxon>
        <taxon>Marinobacteraceae</taxon>
        <taxon>Marinobacter</taxon>
    </lineage>
</organism>
<evidence type="ECO:0000256" key="8">
    <source>
        <dbReference type="PROSITE-ProRule" id="PRU00284"/>
    </source>
</evidence>
<accession>A0A1I6IKH0</accession>
<dbReference type="Gene3D" id="1.10.287.950">
    <property type="entry name" value="Methyl-accepting chemotaxis protein"/>
    <property type="match status" value="1"/>
</dbReference>
<keyword evidence="5 9" id="KW-0472">Membrane</keyword>
<dbReference type="PRINTS" id="PR00260">
    <property type="entry name" value="CHEMTRNSDUCR"/>
</dbReference>
<dbReference type="OrthoDB" id="8724845at2"/>
<dbReference type="CDD" id="cd19411">
    <property type="entry name" value="MCP2201-like_sensor"/>
    <property type="match status" value="1"/>
</dbReference>
<evidence type="ECO:0000313" key="12">
    <source>
        <dbReference type="EMBL" id="SFR67193.1"/>
    </source>
</evidence>
<dbReference type="RefSeq" id="WP_092012693.1">
    <property type="nucleotide sequence ID" value="NZ_FOYW01000001.1"/>
</dbReference>
<name>A0A1I6IKH0_9GAMM</name>
<evidence type="ECO:0000256" key="4">
    <source>
        <dbReference type="ARBA" id="ARBA00022989"/>
    </source>
</evidence>
<reference evidence="12 13" key="1">
    <citation type="submission" date="2016-10" db="EMBL/GenBank/DDBJ databases">
        <authorList>
            <person name="de Groot N.N."/>
        </authorList>
    </citation>
    <scope>NUCLEOTIDE SEQUENCE [LARGE SCALE GENOMIC DNA]</scope>
    <source>
        <strain evidence="12 13">CGMCC 1.9167</strain>
    </source>
</reference>
<evidence type="ECO:0000256" key="7">
    <source>
        <dbReference type="ARBA" id="ARBA00029447"/>
    </source>
</evidence>
<keyword evidence="6 8" id="KW-0807">Transducer</keyword>
<dbReference type="CDD" id="cd06225">
    <property type="entry name" value="HAMP"/>
    <property type="match status" value="1"/>
</dbReference>
<evidence type="ECO:0000256" key="3">
    <source>
        <dbReference type="ARBA" id="ARBA00022692"/>
    </source>
</evidence>
<dbReference type="GO" id="GO:0004888">
    <property type="term" value="F:transmembrane signaling receptor activity"/>
    <property type="evidence" value="ECO:0007669"/>
    <property type="project" value="InterPro"/>
</dbReference>
<evidence type="ECO:0000256" key="1">
    <source>
        <dbReference type="ARBA" id="ARBA00004141"/>
    </source>
</evidence>
<keyword evidence="4 9" id="KW-1133">Transmembrane helix</keyword>
<dbReference type="Pfam" id="PF12729">
    <property type="entry name" value="4HB_MCP_1"/>
    <property type="match status" value="1"/>
</dbReference>
<evidence type="ECO:0000259" key="11">
    <source>
        <dbReference type="PROSITE" id="PS50885"/>
    </source>
</evidence>
<dbReference type="InterPro" id="IPR004089">
    <property type="entry name" value="MCPsignal_dom"/>
</dbReference>
<dbReference type="EMBL" id="FOYW01000001">
    <property type="protein sequence ID" value="SFR67193.1"/>
    <property type="molecule type" value="Genomic_DNA"/>
</dbReference>
<dbReference type="Pfam" id="PF00015">
    <property type="entry name" value="MCPsignal"/>
    <property type="match status" value="1"/>
</dbReference>
<feature type="domain" description="Methyl-accepting transducer" evidence="10">
    <location>
        <begin position="268"/>
        <end position="504"/>
    </location>
</feature>
<feature type="transmembrane region" description="Helical" evidence="9">
    <location>
        <begin position="189"/>
        <end position="209"/>
    </location>
</feature>
<dbReference type="Proteomes" id="UP000198644">
    <property type="component" value="Unassembled WGS sequence"/>
</dbReference>
<evidence type="ECO:0000256" key="6">
    <source>
        <dbReference type="ARBA" id="ARBA00023224"/>
    </source>
</evidence>
<protein>
    <submittedName>
        <fullName evidence="12">Methyl-accepting chemotaxis protein</fullName>
    </submittedName>
</protein>
<evidence type="ECO:0000256" key="2">
    <source>
        <dbReference type="ARBA" id="ARBA00022500"/>
    </source>
</evidence>
<dbReference type="PANTHER" id="PTHR32089">
    <property type="entry name" value="METHYL-ACCEPTING CHEMOTAXIS PROTEIN MCPB"/>
    <property type="match status" value="1"/>
</dbReference>
<feature type="domain" description="HAMP" evidence="11">
    <location>
        <begin position="211"/>
        <end position="263"/>
    </location>
</feature>
<dbReference type="STRING" id="650891.SAMN05216203_2416"/>
<feature type="transmembrane region" description="Helical" evidence="9">
    <location>
        <begin position="12"/>
        <end position="31"/>
    </location>
</feature>
<dbReference type="PROSITE" id="PS50111">
    <property type="entry name" value="CHEMOTAXIS_TRANSDUC_2"/>
    <property type="match status" value="1"/>
</dbReference>
<dbReference type="InterPro" id="IPR004090">
    <property type="entry name" value="Chemotax_Me-accpt_rcpt"/>
</dbReference>
<dbReference type="GO" id="GO:0007165">
    <property type="term" value="P:signal transduction"/>
    <property type="evidence" value="ECO:0007669"/>
    <property type="project" value="UniProtKB-KW"/>
</dbReference>
<dbReference type="SMART" id="SM00304">
    <property type="entry name" value="HAMP"/>
    <property type="match status" value="1"/>
</dbReference>
<dbReference type="Pfam" id="PF00672">
    <property type="entry name" value="HAMP"/>
    <property type="match status" value="1"/>
</dbReference>
<evidence type="ECO:0000313" key="13">
    <source>
        <dbReference type="Proteomes" id="UP000198644"/>
    </source>
</evidence>
<gene>
    <name evidence="12" type="ORF">SAMN05216203_2416</name>
</gene>
<evidence type="ECO:0000256" key="5">
    <source>
        <dbReference type="ARBA" id="ARBA00023136"/>
    </source>
</evidence>
<dbReference type="InterPro" id="IPR003660">
    <property type="entry name" value="HAMP_dom"/>
</dbReference>
<dbReference type="GO" id="GO:0016020">
    <property type="term" value="C:membrane"/>
    <property type="evidence" value="ECO:0007669"/>
    <property type="project" value="UniProtKB-SubCell"/>
</dbReference>
<dbReference type="InterPro" id="IPR024478">
    <property type="entry name" value="HlyB_4HB_MCP"/>
</dbReference>
<evidence type="ECO:0000259" key="10">
    <source>
        <dbReference type="PROSITE" id="PS50111"/>
    </source>
</evidence>
<dbReference type="SUPFAM" id="SSF58104">
    <property type="entry name" value="Methyl-accepting chemotaxis protein (MCP) signaling domain"/>
    <property type="match status" value="1"/>
</dbReference>
<evidence type="ECO:0000256" key="9">
    <source>
        <dbReference type="SAM" id="Phobius"/>
    </source>
</evidence>
<comment type="similarity">
    <text evidence="7">Belongs to the methyl-accepting chemotaxis (MCP) protein family.</text>
</comment>
<dbReference type="AlphaFoldDB" id="A0A1I6IKH0"/>
<dbReference type="PANTHER" id="PTHR32089:SF120">
    <property type="entry name" value="METHYL-ACCEPTING CHEMOTAXIS PROTEIN TLPQ"/>
    <property type="match status" value="1"/>
</dbReference>
<dbReference type="PROSITE" id="PS50885">
    <property type="entry name" value="HAMP"/>
    <property type="match status" value="1"/>
</dbReference>
<keyword evidence="3 9" id="KW-0812">Transmembrane</keyword>
<sequence>MFRQLRLGPRLTLAFGFLVLVIIGLGLFSLMQSNALRNELVLVTDHRAPANDAINQVNEQYLRVRIYTETMIGAQDMATRAPLIGRLVDARDRLNRAKERYESLIRSDQARELYDQLRAVDARFWDVHQEVVSYAERGQSDRARQLRNAELNPVTKELIALTGALLDYQDQRIADAADHGQQVADNVRLGVIIAVLVAIALTVALALLITRSIALPVRQAVDVARTIADGTLNARIDSHGRDELADLLRALDAMQANLRDTIGTITGSSDQLASTSEQLSAVTDESTRSLNEQSGQLDQAATAVNEMTTAIDDVARNANAAADSSREANQQAQAGREKVQDTVLAMEGLADNITNTVRHIETLAAKASDIGGVLDVIRSIADQTNLLALNAAIEAARAGQAGRGFAVVADEVRTLAQRTQDSTTEIEGMIAAVQNGSDDARKAMAKSHEGSDQVLTIAREAGEALARIAQAVTDISDRNASIASGAEEQAQVARDVDRNLVNIRDLAAQSTAGASQTRSSSNELSRLATELSELVRKFRF</sequence>
<keyword evidence="2" id="KW-0145">Chemotaxis</keyword>
<comment type="subcellular location">
    <subcellularLocation>
        <location evidence="1">Membrane</location>
        <topology evidence="1">Multi-pass membrane protein</topology>
    </subcellularLocation>
</comment>
<dbReference type="GO" id="GO:0006935">
    <property type="term" value="P:chemotaxis"/>
    <property type="evidence" value="ECO:0007669"/>
    <property type="project" value="UniProtKB-KW"/>
</dbReference>
<dbReference type="SMART" id="SM00283">
    <property type="entry name" value="MA"/>
    <property type="match status" value="1"/>
</dbReference>
<dbReference type="CDD" id="cd11386">
    <property type="entry name" value="MCP_signal"/>
    <property type="match status" value="1"/>
</dbReference>